<name>A0A0C3ASG8_9AGAM</name>
<feature type="compositionally biased region" description="Low complexity" evidence="5">
    <location>
        <begin position="1724"/>
        <end position="1739"/>
    </location>
</feature>
<evidence type="ECO:0000256" key="5">
    <source>
        <dbReference type="SAM" id="MobiDB-lite"/>
    </source>
</evidence>
<evidence type="ECO:0000256" key="4">
    <source>
        <dbReference type="SAM" id="Coils"/>
    </source>
</evidence>
<dbReference type="Pfam" id="PF02187">
    <property type="entry name" value="GAS2"/>
    <property type="match status" value="1"/>
</dbReference>
<feature type="compositionally biased region" description="Basic and acidic residues" evidence="5">
    <location>
        <begin position="1042"/>
        <end position="1081"/>
    </location>
</feature>
<dbReference type="EMBL" id="KN822011">
    <property type="protein sequence ID" value="KIM67887.1"/>
    <property type="molecule type" value="Genomic_DNA"/>
</dbReference>
<dbReference type="InterPro" id="IPR036534">
    <property type="entry name" value="GAR_dom_sf"/>
</dbReference>
<feature type="compositionally biased region" description="Polar residues" evidence="5">
    <location>
        <begin position="1114"/>
        <end position="1123"/>
    </location>
</feature>
<feature type="compositionally biased region" description="Polar residues" evidence="5">
    <location>
        <begin position="1466"/>
        <end position="1518"/>
    </location>
</feature>
<evidence type="ECO:0000313" key="8">
    <source>
        <dbReference type="Proteomes" id="UP000053989"/>
    </source>
</evidence>
<evidence type="ECO:0000259" key="6">
    <source>
        <dbReference type="PROSITE" id="PS51460"/>
    </source>
</evidence>
<organism evidence="7 8">
    <name type="scientific">Scleroderma citrinum Foug A</name>
    <dbReference type="NCBI Taxonomy" id="1036808"/>
    <lineage>
        <taxon>Eukaryota</taxon>
        <taxon>Fungi</taxon>
        <taxon>Dikarya</taxon>
        <taxon>Basidiomycota</taxon>
        <taxon>Agaricomycotina</taxon>
        <taxon>Agaricomycetes</taxon>
        <taxon>Agaricomycetidae</taxon>
        <taxon>Boletales</taxon>
        <taxon>Sclerodermatineae</taxon>
        <taxon>Sclerodermataceae</taxon>
        <taxon>Scleroderma</taxon>
    </lineage>
</organism>
<accession>A0A0C3ASG8</accession>
<dbReference type="OrthoDB" id="10017054at2759"/>
<feature type="region of interest" description="Disordered" evidence="5">
    <location>
        <begin position="1699"/>
        <end position="1786"/>
    </location>
</feature>
<feature type="domain" description="GAR" evidence="6">
    <location>
        <begin position="1586"/>
        <end position="1664"/>
    </location>
</feature>
<feature type="compositionally biased region" description="Polar residues" evidence="5">
    <location>
        <begin position="242"/>
        <end position="253"/>
    </location>
</feature>
<feature type="compositionally biased region" description="Low complexity" evidence="5">
    <location>
        <begin position="1395"/>
        <end position="1413"/>
    </location>
</feature>
<feature type="coiled-coil region" evidence="4">
    <location>
        <begin position="861"/>
        <end position="905"/>
    </location>
</feature>
<feature type="compositionally biased region" description="Low complexity" evidence="5">
    <location>
        <begin position="1444"/>
        <end position="1458"/>
    </location>
</feature>
<feature type="region of interest" description="Disordered" evidence="5">
    <location>
        <begin position="1383"/>
        <end position="1584"/>
    </location>
</feature>
<dbReference type="SMART" id="SM00243">
    <property type="entry name" value="GAS2"/>
    <property type="match status" value="1"/>
</dbReference>
<evidence type="ECO:0000256" key="2">
    <source>
        <dbReference type="ARBA" id="ARBA00022490"/>
    </source>
</evidence>
<keyword evidence="4" id="KW-0175">Coiled coil</keyword>
<feature type="compositionally biased region" description="Basic and acidic residues" evidence="5">
    <location>
        <begin position="1135"/>
        <end position="1147"/>
    </location>
</feature>
<keyword evidence="2" id="KW-0963">Cytoplasm</keyword>
<feature type="region of interest" description="Disordered" evidence="5">
    <location>
        <begin position="1113"/>
        <end position="1162"/>
    </location>
</feature>
<dbReference type="STRING" id="1036808.A0A0C3ASG8"/>
<feature type="compositionally biased region" description="Polar residues" evidence="5">
    <location>
        <begin position="1426"/>
        <end position="1435"/>
    </location>
</feature>
<feature type="compositionally biased region" description="Polar residues" evidence="5">
    <location>
        <begin position="44"/>
        <end position="53"/>
    </location>
</feature>
<protein>
    <recommendedName>
        <fullName evidence="6">GAR domain-containing protein</fullName>
    </recommendedName>
</protein>
<feature type="compositionally biased region" description="Pro residues" evidence="5">
    <location>
        <begin position="1703"/>
        <end position="1714"/>
    </location>
</feature>
<keyword evidence="8" id="KW-1185">Reference proteome</keyword>
<dbReference type="HOGENOM" id="CLU_002695_0_0_1"/>
<dbReference type="InParanoid" id="A0A0C3ASG8"/>
<reference evidence="7 8" key="1">
    <citation type="submission" date="2014-04" db="EMBL/GenBank/DDBJ databases">
        <authorList>
            <consortium name="DOE Joint Genome Institute"/>
            <person name="Kuo A."/>
            <person name="Kohler A."/>
            <person name="Nagy L.G."/>
            <person name="Floudas D."/>
            <person name="Copeland A."/>
            <person name="Barry K.W."/>
            <person name="Cichocki N."/>
            <person name="Veneault-Fourrey C."/>
            <person name="LaButti K."/>
            <person name="Lindquist E.A."/>
            <person name="Lipzen A."/>
            <person name="Lundell T."/>
            <person name="Morin E."/>
            <person name="Murat C."/>
            <person name="Sun H."/>
            <person name="Tunlid A."/>
            <person name="Henrissat B."/>
            <person name="Grigoriev I.V."/>
            <person name="Hibbett D.S."/>
            <person name="Martin F."/>
            <person name="Nordberg H.P."/>
            <person name="Cantor M.N."/>
            <person name="Hua S.X."/>
        </authorList>
    </citation>
    <scope>NUCLEOTIDE SEQUENCE [LARGE SCALE GENOMIC DNA]</scope>
    <source>
        <strain evidence="7 8">Foug A</strain>
    </source>
</reference>
<evidence type="ECO:0000256" key="3">
    <source>
        <dbReference type="ARBA" id="ARBA00023212"/>
    </source>
</evidence>
<dbReference type="PROSITE" id="PS51460">
    <property type="entry name" value="GAR"/>
    <property type="match status" value="1"/>
</dbReference>
<feature type="region of interest" description="Disordered" evidence="5">
    <location>
        <begin position="1042"/>
        <end position="1083"/>
    </location>
</feature>
<feature type="region of interest" description="Disordered" evidence="5">
    <location>
        <begin position="229"/>
        <end position="253"/>
    </location>
</feature>
<evidence type="ECO:0000313" key="7">
    <source>
        <dbReference type="EMBL" id="KIM67887.1"/>
    </source>
</evidence>
<proteinExistence type="predicted"/>
<dbReference type="Gene3D" id="3.30.920.20">
    <property type="entry name" value="Gas2-like domain"/>
    <property type="match status" value="1"/>
</dbReference>
<feature type="compositionally biased region" description="Pro residues" evidence="5">
    <location>
        <begin position="1756"/>
        <end position="1765"/>
    </location>
</feature>
<evidence type="ECO:0000256" key="1">
    <source>
        <dbReference type="ARBA" id="ARBA00004245"/>
    </source>
</evidence>
<dbReference type="Proteomes" id="UP000053989">
    <property type="component" value="Unassembled WGS sequence"/>
</dbReference>
<dbReference type="InterPro" id="IPR003108">
    <property type="entry name" value="GAR_dom"/>
</dbReference>
<dbReference type="GO" id="GO:0005856">
    <property type="term" value="C:cytoskeleton"/>
    <property type="evidence" value="ECO:0007669"/>
    <property type="project" value="UniProtKB-SubCell"/>
</dbReference>
<sequence>MSPEAVPNPVTLEPTPNTASGTPPPVVSHQALIGSEDKDAHSDQICNPNNSEGETLESHEVIELQAFSERKAWIEEKIKFLESLPPIEVFVGVDSLRHSAEPIPGLPTREQLQEWLAEHDRIEKETEIFDSGELKKLRKFTKAATQRHLSPEDTDLIELTLTTIYELDKLLHLLRDRSENLDLLGVRLTWEEHRTAAWSDLDKILVDIGSFLVTRARWSSSIYEVMSKPEEKPSARRGSVASMASDTSATTGPGFSRSARFKLAELLSRDAAQIVGKISSLRYSKIAAAGKALDKLIDNSRKPVPEELLDEQDKLEERGINDMEDVGNFVLNVVTQWRKADELYVETFKDRNAAHNLLEEIEMAKLYHPTPRQSSNFTSRADTLIKRLVLRGNPFSDVNLFPCPTHSLFSEQAPFNECLVRTLSSELSSTGELVSKIDLLAKEYRAGYEAVKEVDTLSQSLGDSLLHCRSIIERLSNGVVACDGDGSPPDLSSEHCLDPTAHAAFLTLLPSILQEFDQVLATVTKLMGAYQLALHNVDRPGIDPTFKQNAAARFDVLLSVRDETLKVVDDTNARVGRLRVVRRVWSMMYGVKKGLQNIQSDIAEILVKERWMQQMDTTEPLTPQSPDVELPAAACSKSRLDILPQLDSMRHTLSHDIANPLASLSGSLEQPLDDLLARASADLLQRLDNIEAIVAVVEAVRSQSSVMASIQEDVHDLQLKIEDLRIRFDVAIEEILTGEVSDDTLEEEQSHLQADADSLRKAVRTFTDGIAQRVQFVSCGPYSQAFTRLFSRRAPSVVDIRVGSELPSTTDLPFTLGSLDDAIRADCNSFTMRLAGDVGSLDRKVDGLKLACMAKVADAGIAAATEDLRGINREFESLRSTLSSISQQEEKLAQLQVLSQEVEQHASHHRSHLFRSLSFIRESLRQMDTVPNSQALLLQEPLLTTRRRATDDLEIKVNLWSDRAAMLLGEVSELLLMETRRLEALRIQREREAEERRQRAEMERLAEETRIREARRLEVEQRVQEHLAREEAERLVQQQLREKEEREAQERLIREETEREADEQRAREEAEREERETEEQLARTMADMEAQERLSQEKMESEAGGSLLHDCAETQDTSSQPQDTDPVVSTEAEAEQERHEDIPHCSDNKVAQQPPWHARKRSGSVFSVPFSPIRDDEDVFGLGGMLSPSAKDQGKDELLARIVSLRKHLRSISINEVARPPAAAASSAQLPTLAQYGKMNARFSSILSEVAQIPSSGMSRISDLELRSLKTELEASEEFMLRIRQLADVADSTNHCDNSLSDLLEHIDSYPAAPAGPLSSTHISNPRLPPEEQLSARVGFTRRAIAQMTTYLEPVNDDPRALAEHQRVQQTWTELEEMASDRICGRKSRPSSVLSISRNSSTSGVSSHSGVSTPKGVQTHHRRKTSGYSNLSVQGSAKGKFLTPSHPSSSRRAVSGSSETPRRPSSKLSMLSMESNRSVSGPIVSQSPSISSLHNSTFASRQRTSSVSTNLPSSVTRPTRPRAQTRSRASPTPSELSSNSRSNQARPSSSMSTWSRAPRQSFPTSNRVQTPPRRTQPPPKKAYVANPKNKLDVAVGDVVNKLPVNINVEVVADTWKDQSGKYWIGDQEPKLCFCRILRSQTVMVRVGGGWQELSKFIKDHFADMFRIMPPETPTRFGSPRLGTREERWISSATLLEAPEIVTSPPPRTPEPHGPSIPSFILSTPSGRSPHSVKSSSPGSPLAPLQFMRLAALDAPPLRPVTPSKPPTHRSRSSIPSTPARHNVWRP</sequence>
<gene>
    <name evidence="7" type="ORF">SCLCIDRAFT_1210023</name>
</gene>
<comment type="subcellular location">
    <subcellularLocation>
        <location evidence="1">Cytoplasm</location>
        <location evidence="1">Cytoskeleton</location>
    </subcellularLocation>
</comment>
<dbReference type="GO" id="GO:0008017">
    <property type="term" value="F:microtubule binding"/>
    <property type="evidence" value="ECO:0007669"/>
    <property type="project" value="InterPro"/>
</dbReference>
<feature type="coiled-coil region" evidence="4">
    <location>
        <begin position="707"/>
        <end position="734"/>
    </location>
</feature>
<dbReference type="SUPFAM" id="SSF143575">
    <property type="entry name" value="GAS2 domain-like"/>
    <property type="match status" value="1"/>
</dbReference>
<keyword evidence="3" id="KW-0206">Cytoskeleton</keyword>
<feature type="compositionally biased region" description="Polar residues" evidence="5">
    <location>
        <begin position="1526"/>
        <end position="1555"/>
    </location>
</feature>
<feature type="region of interest" description="Disordered" evidence="5">
    <location>
        <begin position="1"/>
        <end position="54"/>
    </location>
</feature>
<reference evidence="8" key="2">
    <citation type="submission" date="2015-01" db="EMBL/GenBank/DDBJ databases">
        <title>Evolutionary Origins and Diversification of the Mycorrhizal Mutualists.</title>
        <authorList>
            <consortium name="DOE Joint Genome Institute"/>
            <consortium name="Mycorrhizal Genomics Consortium"/>
            <person name="Kohler A."/>
            <person name="Kuo A."/>
            <person name="Nagy L.G."/>
            <person name="Floudas D."/>
            <person name="Copeland A."/>
            <person name="Barry K.W."/>
            <person name="Cichocki N."/>
            <person name="Veneault-Fourrey C."/>
            <person name="LaButti K."/>
            <person name="Lindquist E.A."/>
            <person name="Lipzen A."/>
            <person name="Lundell T."/>
            <person name="Morin E."/>
            <person name="Murat C."/>
            <person name="Riley R."/>
            <person name="Ohm R."/>
            <person name="Sun H."/>
            <person name="Tunlid A."/>
            <person name="Henrissat B."/>
            <person name="Grigoriev I.V."/>
            <person name="Hibbett D.S."/>
            <person name="Martin F."/>
        </authorList>
    </citation>
    <scope>NUCLEOTIDE SEQUENCE [LARGE SCALE GENOMIC DNA]</scope>
    <source>
        <strain evidence="8">Foug A</strain>
    </source>
</reference>